<dbReference type="STRING" id="659014.SAMN04487996_111315"/>
<dbReference type="CDD" id="cd21809">
    <property type="entry name" value="ABC-2_lan_permease-like"/>
    <property type="match status" value="1"/>
</dbReference>
<proteinExistence type="predicted"/>
<feature type="transmembrane region" description="Helical" evidence="1">
    <location>
        <begin position="150"/>
        <end position="174"/>
    </location>
</feature>
<accession>A0A1G7MLF5</accession>
<evidence type="ECO:0000256" key="1">
    <source>
        <dbReference type="SAM" id="Phobius"/>
    </source>
</evidence>
<evidence type="ECO:0000313" key="3">
    <source>
        <dbReference type="Proteomes" id="UP000198748"/>
    </source>
</evidence>
<feature type="transmembrane region" description="Helical" evidence="1">
    <location>
        <begin position="20"/>
        <end position="42"/>
    </location>
</feature>
<name>A0A1G7MLF5_9BACT</name>
<keyword evidence="3" id="KW-1185">Reference proteome</keyword>
<keyword evidence="1" id="KW-1133">Transmembrane helix</keyword>
<organism evidence="2 3">
    <name type="scientific">Dyadobacter soli</name>
    <dbReference type="NCBI Taxonomy" id="659014"/>
    <lineage>
        <taxon>Bacteria</taxon>
        <taxon>Pseudomonadati</taxon>
        <taxon>Bacteroidota</taxon>
        <taxon>Cytophagia</taxon>
        <taxon>Cytophagales</taxon>
        <taxon>Spirosomataceae</taxon>
        <taxon>Dyadobacter</taxon>
    </lineage>
</organism>
<gene>
    <name evidence="2" type="ORF">SAMN04487996_111315</name>
</gene>
<keyword evidence="1" id="KW-0812">Transmembrane</keyword>
<feature type="transmembrane region" description="Helical" evidence="1">
    <location>
        <begin position="230"/>
        <end position="250"/>
    </location>
</feature>
<evidence type="ECO:0008006" key="4">
    <source>
        <dbReference type="Google" id="ProtNLM"/>
    </source>
</evidence>
<dbReference type="Proteomes" id="UP000198748">
    <property type="component" value="Unassembled WGS sequence"/>
</dbReference>
<feature type="transmembrane region" description="Helical" evidence="1">
    <location>
        <begin position="181"/>
        <end position="200"/>
    </location>
</feature>
<keyword evidence="1" id="KW-0472">Membrane</keyword>
<feature type="transmembrane region" description="Helical" evidence="1">
    <location>
        <begin position="62"/>
        <end position="82"/>
    </location>
</feature>
<dbReference type="AlphaFoldDB" id="A0A1G7MLF5"/>
<dbReference type="EMBL" id="FNAN01000011">
    <property type="protein sequence ID" value="SDF62728.1"/>
    <property type="molecule type" value="Genomic_DNA"/>
</dbReference>
<feature type="transmembrane region" description="Helical" evidence="1">
    <location>
        <begin position="103"/>
        <end position="130"/>
    </location>
</feature>
<dbReference type="RefSeq" id="WP_090153714.1">
    <property type="nucleotide sequence ID" value="NZ_FNAN01000011.1"/>
</dbReference>
<evidence type="ECO:0000313" key="2">
    <source>
        <dbReference type="EMBL" id="SDF62728.1"/>
    </source>
</evidence>
<dbReference type="Pfam" id="PF12730">
    <property type="entry name" value="ABC2_membrane_4"/>
    <property type="match status" value="1"/>
</dbReference>
<reference evidence="3" key="1">
    <citation type="submission" date="2016-10" db="EMBL/GenBank/DDBJ databases">
        <authorList>
            <person name="Varghese N."/>
            <person name="Submissions S."/>
        </authorList>
    </citation>
    <scope>NUCLEOTIDE SEQUENCE [LARGE SCALE GENOMIC DNA]</scope>
    <source>
        <strain evidence="3">DSM 25329</strain>
    </source>
</reference>
<protein>
    <recommendedName>
        <fullName evidence="4">ABC-2 type transport system permease protein</fullName>
    </recommendedName>
</protein>
<dbReference type="OrthoDB" id="5946463at2"/>
<sequence>MKDLIEFYVTELIKLRRTFAYWLTVLGAAIIPAVIVITYVYNWKLFVPLANVNPWDELYARAFNGLILFMPLYLILMIGLCFQIEHKANAWKQILVLPVSRAVVFFGKYLAVLTMAAAFLILSFFFTYTAGQIIGMYKAQLNFLGFNPNFFTLLDFSINVSISILAIVAIHFWLGFRVKNLVSTLGVGLAGIALAVLMNGKGGLADFFPYAYPIMLLNYVPAPDKGIFEGFQWVSLVYFIVFSMLAFLRFRKSFIA</sequence>